<accession>A0A409W4U5</accession>
<dbReference type="OrthoDB" id="66095at2759"/>
<dbReference type="InParanoid" id="A0A409W4U5"/>
<evidence type="ECO:0000313" key="2">
    <source>
        <dbReference type="Proteomes" id="UP000284842"/>
    </source>
</evidence>
<name>A0A409W4U5_9AGAR</name>
<dbReference type="Proteomes" id="UP000284842">
    <property type="component" value="Unassembled WGS sequence"/>
</dbReference>
<comment type="caution">
    <text evidence="1">The sequence shown here is derived from an EMBL/GenBank/DDBJ whole genome shotgun (WGS) entry which is preliminary data.</text>
</comment>
<dbReference type="EMBL" id="NHTK01005812">
    <property type="protein sequence ID" value="PPQ73517.1"/>
    <property type="molecule type" value="Genomic_DNA"/>
</dbReference>
<dbReference type="AlphaFoldDB" id="A0A409W4U5"/>
<protein>
    <submittedName>
        <fullName evidence="1">Uncharacterized protein</fullName>
    </submittedName>
</protein>
<feature type="non-terminal residue" evidence="1">
    <location>
        <position position="401"/>
    </location>
</feature>
<proteinExistence type="predicted"/>
<dbReference type="STRING" id="181874.A0A409W4U5"/>
<keyword evidence="2" id="KW-1185">Reference proteome</keyword>
<evidence type="ECO:0000313" key="1">
    <source>
        <dbReference type="EMBL" id="PPQ73517.1"/>
    </source>
</evidence>
<sequence length="401" mass="45653">MDSEITPTTIHKPIFTEDLAYAETSETIHKAEDIRKIKQLLSIFFPTELVDIIAREAELWLCVMLYQHYGQSEYFSAASMTSPHFDTHRCLALTRKLSDMIQEESFIVQRIKFTVLSCDQGWLRGVAKIWMLPFEASWTWFEAKVVRTSNPSEEANLDQRQFEELQYAIKAEVGMGTNVHCTTVKNPYASPEGQNADPHATEGRGDSWTIVRNRRGNSEYRRHTVVWDRADVFDREGEIHRLNTEGKGQGCGFISALEMNDRIAVVSRAKPACWLVLANLRRAGKLGRVPQQWQPEPRIPSWYKDKGFKQSTFITPRPKARAMAATTPISHSPPISSEDLAYADSSEQVYQAADIKDIRKVLASFFPTELIDIIAHDAELWACVVLYQNYGSGPYEVIAKD</sequence>
<reference evidence="1 2" key="1">
    <citation type="journal article" date="2018" name="Evol. Lett.">
        <title>Horizontal gene cluster transfer increased hallucinogenic mushroom diversity.</title>
        <authorList>
            <person name="Reynolds H.T."/>
            <person name="Vijayakumar V."/>
            <person name="Gluck-Thaler E."/>
            <person name="Korotkin H.B."/>
            <person name="Matheny P.B."/>
            <person name="Slot J.C."/>
        </authorList>
    </citation>
    <scope>NUCLEOTIDE SEQUENCE [LARGE SCALE GENOMIC DNA]</scope>
    <source>
        <strain evidence="1 2">2629</strain>
    </source>
</reference>
<gene>
    <name evidence="1" type="ORF">CVT24_007642</name>
</gene>
<organism evidence="1 2">
    <name type="scientific">Panaeolus cyanescens</name>
    <dbReference type="NCBI Taxonomy" id="181874"/>
    <lineage>
        <taxon>Eukaryota</taxon>
        <taxon>Fungi</taxon>
        <taxon>Dikarya</taxon>
        <taxon>Basidiomycota</taxon>
        <taxon>Agaricomycotina</taxon>
        <taxon>Agaricomycetes</taxon>
        <taxon>Agaricomycetidae</taxon>
        <taxon>Agaricales</taxon>
        <taxon>Agaricineae</taxon>
        <taxon>Galeropsidaceae</taxon>
        <taxon>Panaeolus</taxon>
    </lineage>
</organism>